<name>A0A7S4TAB3_9DINO</name>
<evidence type="ECO:0000256" key="1">
    <source>
        <dbReference type="SAM" id="MobiDB-lite"/>
    </source>
</evidence>
<gene>
    <name evidence="2" type="ORF">AMON00008_LOCUS65621</name>
</gene>
<proteinExistence type="predicted"/>
<sequence length="370" mass="43995">MPWAPGSVVRELSSLRRCNEHQLDDHDLDHDHVIDDDKHHDDVLHQHHRLHSDADHNDGHYGHNDSLLHGLVWLLQFQRPMLTPEGSRVWRMPRLRSPDADAHSPADAAARACRTNRTFRTEVLPFVVLRLFGGRDVQHRAVEALRKLQRMRGQNHDNDEYILDHHNNDHKYEVYDDVNVNYLDSDNHQLHNNVHQHHDVQHNDHLHDHHLDDLPHDEHDDHNRHFDDHHHLNRDGHRQHDDPHHQDPDHDDQNLIHVDPHHHDHQHHDQLHDDFVDVDLVDVDVVHDVLQHNDLFDLDLLDDYGYRVDDHDVDHHGNGDEDIVDHLHHDDRGLPRLVPVLLGGHPVRRKFRPVVFSVCRVCWWKLRWRS</sequence>
<organism evidence="2">
    <name type="scientific">Alexandrium monilatum</name>
    <dbReference type="NCBI Taxonomy" id="311494"/>
    <lineage>
        <taxon>Eukaryota</taxon>
        <taxon>Sar</taxon>
        <taxon>Alveolata</taxon>
        <taxon>Dinophyceae</taxon>
        <taxon>Gonyaulacales</taxon>
        <taxon>Pyrocystaceae</taxon>
        <taxon>Alexandrium</taxon>
    </lineage>
</organism>
<evidence type="ECO:0000313" key="2">
    <source>
        <dbReference type="EMBL" id="CAE4670555.1"/>
    </source>
</evidence>
<protein>
    <submittedName>
        <fullName evidence="2">Uncharacterized protein</fullName>
    </submittedName>
</protein>
<accession>A0A7S4TAB3</accession>
<feature type="region of interest" description="Disordered" evidence="1">
    <location>
        <begin position="206"/>
        <end position="270"/>
    </location>
</feature>
<dbReference type="AlphaFoldDB" id="A0A7S4TAB3"/>
<dbReference type="EMBL" id="HBNR01091327">
    <property type="protein sequence ID" value="CAE4670555.1"/>
    <property type="molecule type" value="Transcribed_RNA"/>
</dbReference>
<reference evidence="2" key="1">
    <citation type="submission" date="2021-01" db="EMBL/GenBank/DDBJ databases">
        <authorList>
            <person name="Corre E."/>
            <person name="Pelletier E."/>
            <person name="Niang G."/>
            <person name="Scheremetjew M."/>
            <person name="Finn R."/>
            <person name="Kale V."/>
            <person name="Holt S."/>
            <person name="Cochrane G."/>
            <person name="Meng A."/>
            <person name="Brown T."/>
            <person name="Cohen L."/>
        </authorList>
    </citation>
    <scope>NUCLEOTIDE SEQUENCE</scope>
    <source>
        <strain evidence="2">CCMP3105</strain>
    </source>
</reference>